<dbReference type="InterPro" id="IPR006076">
    <property type="entry name" value="FAD-dep_OxRdtase"/>
</dbReference>
<dbReference type="PANTHER" id="PTHR13847">
    <property type="entry name" value="SARCOSINE DEHYDROGENASE-RELATED"/>
    <property type="match status" value="1"/>
</dbReference>
<dbReference type="PANTHER" id="PTHR13847:SF287">
    <property type="entry name" value="FAD-DEPENDENT OXIDOREDUCTASE DOMAIN-CONTAINING PROTEIN 1"/>
    <property type="match status" value="1"/>
</dbReference>
<keyword evidence="2" id="KW-0963">Cytoplasm</keyword>
<name>A0ABP9L6Y0_9RHOB</name>
<proteinExistence type="predicted"/>
<comment type="subcellular location">
    <subcellularLocation>
        <location evidence="1">Cytoplasm</location>
    </subcellularLocation>
</comment>
<dbReference type="Pfam" id="PF01266">
    <property type="entry name" value="DAO"/>
    <property type="match status" value="1"/>
</dbReference>
<feature type="domain" description="FAD dependent oxidoreductase" evidence="5">
    <location>
        <begin position="33"/>
        <end position="380"/>
    </location>
</feature>
<dbReference type="InterPro" id="IPR036188">
    <property type="entry name" value="FAD/NAD-bd_sf"/>
</dbReference>
<protein>
    <submittedName>
        <fullName evidence="6">Sarcosine oxidase subunit beta family protein</fullName>
    </submittedName>
</protein>
<dbReference type="SUPFAM" id="SSF51905">
    <property type="entry name" value="FAD/NAD(P)-binding domain"/>
    <property type="match status" value="1"/>
</dbReference>
<comment type="caution">
    <text evidence="6">The sequence shown here is derived from an EMBL/GenBank/DDBJ whole genome shotgun (WGS) entry which is preliminary data.</text>
</comment>
<dbReference type="Proteomes" id="UP001499910">
    <property type="component" value="Unassembled WGS sequence"/>
</dbReference>
<evidence type="ECO:0000313" key="6">
    <source>
        <dbReference type="EMBL" id="GAA5070271.1"/>
    </source>
</evidence>
<evidence type="ECO:0000313" key="7">
    <source>
        <dbReference type="Proteomes" id="UP001499910"/>
    </source>
</evidence>
<dbReference type="NCBIfam" id="TIGR01373">
    <property type="entry name" value="soxB"/>
    <property type="match status" value="1"/>
</dbReference>
<evidence type="ECO:0000256" key="4">
    <source>
        <dbReference type="ARBA" id="ARBA00023002"/>
    </source>
</evidence>
<keyword evidence="7" id="KW-1185">Reference proteome</keyword>
<evidence type="ECO:0000259" key="5">
    <source>
        <dbReference type="Pfam" id="PF01266"/>
    </source>
</evidence>
<dbReference type="Gene3D" id="3.50.50.60">
    <property type="entry name" value="FAD/NAD(P)-binding domain"/>
    <property type="match status" value="1"/>
</dbReference>
<gene>
    <name evidence="6" type="ORF">GCM10023209_12860</name>
</gene>
<keyword evidence="4" id="KW-0560">Oxidoreductase</keyword>
<dbReference type="InterPro" id="IPR006278">
    <property type="entry name" value="SoxB"/>
</dbReference>
<evidence type="ECO:0000256" key="3">
    <source>
        <dbReference type="ARBA" id="ARBA00022741"/>
    </source>
</evidence>
<dbReference type="Gene3D" id="3.30.9.10">
    <property type="entry name" value="D-Amino Acid Oxidase, subunit A, domain 2"/>
    <property type="match status" value="1"/>
</dbReference>
<keyword evidence="3" id="KW-0547">Nucleotide-binding</keyword>
<evidence type="ECO:0000256" key="1">
    <source>
        <dbReference type="ARBA" id="ARBA00004496"/>
    </source>
</evidence>
<dbReference type="EMBL" id="BAABHW010000002">
    <property type="protein sequence ID" value="GAA5070271.1"/>
    <property type="molecule type" value="Genomic_DNA"/>
</dbReference>
<dbReference type="SUPFAM" id="SSF54373">
    <property type="entry name" value="FAD-linked reductases, C-terminal domain"/>
    <property type="match status" value="1"/>
</dbReference>
<accession>A0ABP9L6Y0</accession>
<organism evidence="6 7">
    <name type="scientific">[Roseibacterium] beibuensis</name>
    <dbReference type="NCBI Taxonomy" id="1193142"/>
    <lineage>
        <taxon>Bacteria</taxon>
        <taxon>Pseudomonadati</taxon>
        <taxon>Pseudomonadota</taxon>
        <taxon>Alphaproteobacteria</taxon>
        <taxon>Rhodobacterales</taxon>
        <taxon>Roseobacteraceae</taxon>
        <taxon>Roseicyclus</taxon>
    </lineage>
</organism>
<dbReference type="RefSeq" id="WP_259549869.1">
    <property type="nucleotide sequence ID" value="NZ_BAABHW010000002.1"/>
</dbReference>
<evidence type="ECO:0000256" key="2">
    <source>
        <dbReference type="ARBA" id="ARBA00022490"/>
    </source>
</evidence>
<reference evidence="7" key="1">
    <citation type="journal article" date="2019" name="Int. J. Syst. Evol. Microbiol.">
        <title>The Global Catalogue of Microorganisms (GCM) 10K type strain sequencing project: providing services to taxonomists for standard genome sequencing and annotation.</title>
        <authorList>
            <consortium name="The Broad Institute Genomics Platform"/>
            <consortium name="The Broad Institute Genome Sequencing Center for Infectious Disease"/>
            <person name="Wu L."/>
            <person name="Ma J."/>
        </authorList>
    </citation>
    <scope>NUCLEOTIDE SEQUENCE [LARGE SCALE GENOMIC DNA]</scope>
    <source>
        <strain evidence="7">JCM 18015</strain>
    </source>
</reference>
<sequence>MTFSGFKVVKEALTGQKGWRPLWRDPDPKPAYDIVIVGGGGHGLATAFYLAKTFGELKVAVLEKGWLGSGNIGRNTTIIRSNYLLPGNEPFYEFSMKLWENLEQETNFNSMVSQRGIINLIHTDGQRDAYRRRGNAMLLAGADARLLGRDELRQMVPFLNYDNPRFPIKGGLMQARAGTARHDGVVWGYARGADQRGVDIIQNCEVTGFRIEGGAVQGVETSRGYIGAKKVGVAVAGNSSRVMGLAGMRLPIESHVLQAFVSEGLKPTIPGVITFGAGHFYVSQSDKGGLVFGGDIDGYNSYAQRGNLPVVEDVIEGGMALMPMIGRARLLRAWGGVMDMSMDGSPIIDRTDTDGLYFNGGWCYGGFKATPASGYAFAHLLATDTPHETATAYRFDRFARGHVIDEKGVGAQPNLH</sequence>